<dbReference type="InParanoid" id="Q7NJC1"/>
<dbReference type="InterPro" id="IPR022789">
    <property type="entry name" value="ParD"/>
</dbReference>
<dbReference type="eggNOG" id="COG3609">
    <property type="taxonomic scope" value="Bacteria"/>
</dbReference>
<dbReference type="STRING" id="251221.gene:10759403"/>
<dbReference type="Gene3D" id="6.10.10.120">
    <property type="entry name" value="Antitoxin ParD1-like"/>
    <property type="match status" value="1"/>
</dbReference>
<keyword evidence="2" id="KW-1185">Reference proteome</keyword>
<dbReference type="AlphaFoldDB" id="Q7NJC1"/>
<protein>
    <submittedName>
        <fullName evidence="1">Gsl1911 protein</fullName>
    </submittedName>
</protein>
<dbReference type="EnsemblBacteria" id="BAC89852">
    <property type="protein sequence ID" value="BAC89852"/>
    <property type="gene ID" value="BAC89852"/>
</dbReference>
<gene>
    <name evidence="1" type="ordered locus">gsl1911</name>
</gene>
<name>Q7NJC1_GLOVI</name>
<proteinExistence type="predicted"/>
<dbReference type="Proteomes" id="UP000000557">
    <property type="component" value="Chromosome"/>
</dbReference>
<dbReference type="HOGENOM" id="CLU_144805_6_1_3"/>
<dbReference type="PANTHER" id="PTHR36582">
    <property type="entry name" value="ANTITOXIN PARD"/>
    <property type="match status" value="1"/>
</dbReference>
<reference evidence="1 2" key="2">
    <citation type="journal article" date="2003" name="DNA Res.">
        <title>Complete genome structure of Gloeobacter violaceus PCC 7421, a cyanobacterium that lacks thylakoids (supplement).</title>
        <authorList>
            <person name="Nakamura Y."/>
            <person name="Kaneko T."/>
            <person name="Sato S."/>
            <person name="Mimuro M."/>
            <person name="Miyashita H."/>
            <person name="Tsuchiya T."/>
            <person name="Sasamoto S."/>
            <person name="Watanabe A."/>
            <person name="Kawashima K."/>
            <person name="Kishida Y."/>
            <person name="Kiyokawa C."/>
            <person name="Kohara M."/>
            <person name="Matsumoto M."/>
            <person name="Matsuno A."/>
            <person name="Nakazaki N."/>
            <person name="Shimpo S."/>
            <person name="Takeuchi C."/>
            <person name="Yamada M."/>
            <person name="Tabata S."/>
        </authorList>
    </citation>
    <scope>NUCLEOTIDE SEQUENCE [LARGE SCALE GENOMIC DNA]</scope>
    <source>
        <strain evidence="2">ATCC 29082 / PCC 7421</strain>
    </source>
</reference>
<organism evidence="1 2">
    <name type="scientific">Gloeobacter violaceus (strain ATCC 29082 / PCC 7421)</name>
    <dbReference type="NCBI Taxonomy" id="251221"/>
    <lineage>
        <taxon>Bacteria</taxon>
        <taxon>Bacillati</taxon>
        <taxon>Cyanobacteriota</taxon>
        <taxon>Cyanophyceae</taxon>
        <taxon>Gloeobacterales</taxon>
        <taxon>Gloeobacteraceae</taxon>
        <taxon>Gloeobacter</taxon>
    </lineage>
</organism>
<accession>Q7NJC1</accession>
<reference evidence="1 2" key="1">
    <citation type="journal article" date="2003" name="DNA Res.">
        <title>Complete genome structure of Gloeobacter violaceus PCC 7421, a cyanobacterium that lacks thylakoids.</title>
        <authorList>
            <person name="Nakamura Y."/>
            <person name="Kaneko T."/>
            <person name="Sato S."/>
            <person name="Mimuro M."/>
            <person name="Miyashita H."/>
            <person name="Tsuchiya T."/>
            <person name="Sasamoto S."/>
            <person name="Watanabe A."/>
            <person name="Kawashima K."/>
            <person name="Kishida Y."/>
            <person name="Kiyokawa C."/>
            <person name="Kohara M."/>
            <person name="Matsumoto M."/>
            <person name="Matsuno A."/>
            <person name="Nakazaki N."/>
            <person name="Shimpo S."/>
            <person name="Takeuchi C."/>
            <person name="Yamada M."/>
            <person name="Tabata S."/>
        </authorList>
    </citation>
    <scope>NUCLEOTIDE SEQUENCE [LARGE SCALE GENOMIC DNA]</scope>
    <source>
        <strain evidence="2">ATCC 29082 / PCC 7421</strain>
    </source>
</reference>
<dbReference type="EMBL" id="BA000045">
    <property type="protein sequence ID" value="BAC89852.1"/>
    <property type="molecule type" value="Genomic_DNA"/>
</dbReference>
<dbReference type="InterPro" id="IPR038296">
    <property type="entry name" value="ParD_sf"/>
</dbReference>
<dbReference type="Pfam" id="PF03693">
    <property type="entry name" value="ParD_antitoxin"/>
    <property type="match status" value="1"/>
</dbReference>
<dbReference type="RefSeq" id="WP_011141909.1">
    <property type="nucleotide sequence ID" value="NC_005125.1"/>
</dbReference>
<dbReference type="KEGG" id="gvi:gsl1911"/>
<dbReference type="PANTHER" id="PTHR36582:SF2">
    <property type="entry name" value="ANTITOXIN PARD"/>
    <property type="match status" value="1"/>
</dbReference>
<evidence type="ECO:0000313" key="1">
    <source>
        <dbReference type="EMBL" id="BAC89852.1"/>
    </source>
</evidence>
<evidence type="ECO:0000313" key="2">
    <source>
        <dbReference type="Proteomes" id="UP000000557"/>
    </source>
</evidence>
<sequence length="88" mass="9959">MGISLTPEQEGFVLSKLQTGQYRSAEELLEVALQLLEAHDRAEAKWVEDVREKIDAAIAASEHAPPVDGTDYVARTLERLRQVRQERE</sequence>
<dbReference type="OrthoDB" id="517705at2"/>